<evidence type="ECO:0000313" key="1">
    <source>
        <dbReference type="EMBL" id="SIT19402.1"/>
    </source>
</evidence>
<dbReference type="AlphaFoldDB" id="A0A1N7Q956"/>
<accession>A0A1N7Q956</accession>
<protein>
    <recommendedName>
        <fullName evidence="3">DUF2946 domain-containing protein</fullName>
    </recommendedName>
</protein>
<evidence type="ECO:0008006" key="3">
    <source>
        <dbReference type="Google" id="ProtNLM"/>
    </source>
</evidence>
<evidence type="ECO:0000313" key="2">
    <source>
        <dbReference type="Proteomes" id="UP000185678"/>
    </source>
</evidence>
<dbReference type="EMBL" id="FTOA01000012">
    <property type="protein sequence ID" value="SIT19402.1"/>
    <property type="molecule type" value="Genomic_DNA"/>
</dbReference>
<sequence length="135" mass="13886">MLTAMQKRMGRTGGSLGLVILIALLCLLSVQSTLTRTVMALPLTTSEPGWMADVCVSHVAETPSSAPDRSPDGAPSDPCSLMCQSLCAAVPLMVPVSGAVLPLPAMVVALCWGEASAPLAIKRAVYAVSARGPPR</sequence>
<gene>
    <name evidence="1" type="ORF">SAMN05421779_11234</name>
</gene>
<reference evidence="1 2" key="1">
    <citation type="submission" date="2017-01" db="EMBL/GenBank/DDBJ databases">
        <authorList>
            <person name="Mah S.A."/>
            <person name="Swanson W.J."/>
            <person name="Moy G.W."/>
            <person name="Vacquier V.D."/>
        </authorList>
    </citation>
    <scope>NUCLEOTIDE SEQUENCE [LARGE SCALE GENOMIC DNA]</scope>
    <source>
        <strain evidence="1 2">DSM 11589</strain>
    </source>
</reference>
<proteinExistence type="predicted"/>
<keyword evidence="2" id="KW-1185">Reference proteome</keyword>
<name>A0A1N7Q956_9PROT</name>
<dbReference type="Proteomes" id="UP000185678">
    <property type="component" value="Unassembled WGS sequence"/>
</dbReference>
<organism evidence="1 2">
    <name type="scientific">Insolitispirillum peregrinum</name>
    <dbReference type="NCBI Taxonomy" id="80876"/>
    <lineage>
        <taxon>Bacteria</taxon>
        <taxon>Pseudomonadati</taxon>
        <taxon>Pseudomonadota</taxon>
        <taxon>Alphaproteobacteria</taxon>
        <taxon>Rhodospirillales</taxon>
        <taxon>Novispirillaceae</taxon>
        <taxon>Insolitispirillum</taxon>
    </lineage>
</organism>